<feature type="repeat" description="TPR" evidence="3">
    <location>
        <begin position="55"/>
        <end position="88"/>
    </location>
</feature>
<accession>A0A1B0CA29</accession>
<feature type="repeat" description="TPR" evidence="3">
    <location>
        <begin position="617"/>
        <end position="650"/>
    </location>
</feature>
<keyword evidence="2 3" id="KW-0802">TPR repeat</keyword>
<dbReference type="VEuPathDB" id="VectorBase:LLONM1_011384"/>
<dbReference type="EMBL" id="AJWK01003192">
    <property type="status" value="NOT_ANNOTATED_CDS"/>
    <property type="molecule type" value="Genomic_DNA"/>
</dbReference>
<dbReference type="PROSITE" id="PS50005">
    <property type="entry name" value="TPR"/>
    <property type="match status" value="6"/>
</dbReference>
<dbReference type="SMART" id="SM00028">
    <property type="entry name" value="TPR"/>
    <property type="match status" value="13"/>
</dbReference>
<evidence type="ECO:0000256" key="4">
    <source>
        <dbReference type="SAM" id="Coils"/>
    </source>
</evidence>
<feature type="repeat" description="TPR" evidence="3">
    <location>
        <begin position="435"/>
        <end position="468"/>
    </location>
</feature>
<feature type="repeat" description="TPR" evidence="3">
    <location>
        <begin position="306"/>
        <end position="339"/>
    </location>
</feature>
<evidence type="ECO:0000259" key="5">
    <source>
        <dbReference type="PROSITE" id="PS50076"/>
    </source>
</evidence>
<keyword evidence="1" id="KW-0677">Repeat</keyword>
<evidence type="ECO:0000256" key="3">
    <source>
        <dbReference type="PROSITE-ProRule" id="PRU00339"/>
    </source>
</evidence>
<dbReference type="SUPFAM" id="SSF46565">
    <property type="entry name" value="Chaperone J-domain"/>
    <property type="match status" value="3"/>
</dbReference>
<name>A0A1B0CA29_LUTLO</name>
<protein>
    <recommendedName>
        <fullName evidence="5">J domain-containing protein</fullName>
    </recommendedName>
</protein>
<proteinExistence type="predicted"/>
<feature type="domain" description="J" evidence="5">
    <location>
        <begin position="788"/>
        <end position="858"/>
    </location>
</feature>
<feature type="coiled-coil region" evidence="4">
    <location>
        <begin position="741"/>
        <end position="768"/>
    </location>
</feature>
<dbReference type="PROSITE" id="PS00636">
    <property type="entry name" value="DNAJ_1"/>
    <property type="match status" value="2"/>
</dbReference>
<dbReference type="EMBL" id="AJWK01003195">
    <property type="status" value="NOT_ANNOTATED_CDS"/>
    <property type="molecule type" value="Genomic_DNA"/>
</dbReference>
<dbReference type="EnsemblMetazoa" id="LLOJ000801-RA">
    <property type="protein sequence ID" value="LLOJ000801-PA"/>
    <property type="gene ID" value="LLOJ000801"/>
</dbReference>
<dbReference type="InterPro" id="IPR018253">
    <property type="entry name" value="DnaJ_domain_CS"/>
</dbReference>
<dbReference type="Pfam" id="PF00226">
    <property type="entry name" value="DnaJ"/>
    <property type="match status" value="3"/>
</dbReference>
<dbReference type="InterPro" id="IPR036869">
    <property type="entry name" value="J_dom_sf"/>
</dbReference>
<dbReference type="VEuPathDB" id="VectorBase:LLOJ000801"/>
<dbReference type="Gene3D" id="1.10.287.110">
    <property type="entry name" value="DnaJ domain"/>
    <property type="match status" value="3"/>
</dbReference>
<evidence type="ECO:0000313" key="6">
    <source>
        <dbReference type="EnsemblMetazoa" id="LLOJ000801-PA"/>
    </source>
</evidence>
<dbReference type="Pfam" id="PF13181">
    <property type="entry name" value="TPR_8"/>
    <property type="match status" value="3"/>
</dbReference>
<dbReference type="PROSITE" id="PS50076">
    <property type="entry name" value="DNAJ_2"/>
    <property type="match status" value="3"/>
</dbReference>
<dbReference type="InterPro" id="IPR011990">
    <property type="entry name" value="TPR-like_helical_dom_sf"/>
</dbReference>
<dbReference type="Pfam" id="PF13432">
    <property type="entry name" value="TPR_16"/>
    <property type="match status" value="1"/>
</dbReference>
<feature type="domain" description="J" evidence="5">
    <location>
        <begin position="899"/>
        <end position="969"/>
    </location>
</feature>
<dbReference type="PANTHER" id="PTHR45188">
    <property type="entry name" value="DNAJ PROTEIN P58IPK HOMOLOG"/>
    <property type="match status" value="1"/>
</dbReference>
<feature type="repeat" description="TPR" evidence="3">
    <location>
        <begin position="21"/>
        <end position="54"/>
    </location>
</feature>
<dbReference type="VEuPathDB" id="VectorBase:LLONM1_006484"/>
<sequence>MSAINNGYELQEEMRENLLLAESKKDLGNEEYKFKNYTTAIKYYSDAITLCPNVPAFYGNRSACYMMLGDYKQAQNDAKSAVDLDPSFENGFIRIAKCSLMLGDLVGLEQAAKSLLNLNPKSTALNIEIQSMLQLRDLESKSVMSYDKRDFRTTIYHMDSALKIAPSCHRYMLMKAESLALLGHLEEASGIALKVMKSDKKSAEGAFIRGLCLYYMGNLEKCIILFHQTLSHNPDHQKDCGDELLKAGRLEDAYAAYSKALQIDMSNNNVNSKLYYSRALAAYDLKLKRDCARECSSALSIKDDYVEALLLRAKSYFDLEEFEESIKDYENAYKFDKTSQTKTLLREAKMALQKPKTNCYYKTLGISRNATDDEIKTAYRKRALIHHPDRHILLMDDEKQEQAKKFIEVGQAYTVLSDPQKKARYDNGQDLGKLAEKKKDLGNEQYKVKNYQAALKLYSDAILLCPNLPAFFGNRAACHMMLGDYRQALSDAKHSVDLDPNFSKGFIRIAKCCLMLGDLVATEQAVKALLNVEPKSTALSMEVKSVLQLRELEAKGVASYGKKDYRTTVFQMDSALKIAPACQRYKLLKAECLALLGRVDEANDIAVNVMKMDSTAADAVYVRGLCLYFQDNLDKSLIHFQRTLSLDPDHQKAKVWRTKTRQLKEKKDRGNELFKSGKFRDAHTAYTEALQIDELNREVNGKLYYNRALMSYKLDQKKDAVRDCNAALNIKSDYLKAILLRAKCHTELEEYDEAVRDYEQALKVEKTAEIKGLLRDAKFALKRSKRKDYYKILGVNKNATDDEIKKAYRKRALIHHPDRHANSTDDEKKEQEKKFKEVGQAYSVLSDPQKKARYDNGHDIEDSGGDFDPTEAFQRFFFSTNDWKRYGIPFFLTRSKRKDYYKILGVNKNATDDEIKKAYRKRALIHHPDRHANSTDDEKKEQEKKFKEVGQAYSVLSDPQKKARYDNGHDIEDSGGDFDPTEAFQRFFFSTNGGTFNFQFQ</sequence>
<dbReference type="AlphaFoldDB" id="A0A1B0CA29"/>
<evidence type="ECO:0000256" key="1">
    <source>
        <dbReference type="ARBA" id="ARBA00022737"/>
    </source>
</evidence>
<dbReference type="EMBL" id="AJWK01003194">
    <property type="status" value="NOT_ANNOTATED_CDS"/>
    <property type="molecule type" value="Genomic_DNA"/>
</dbReference>
<dbReference type="EMBL" id="AJWK01003193">
    <property type="status" value="NOT_ANNOTATED_CDS"/>
    <property type="molecule type" value="Genomic_DNA"/>
</dbReference>
<dbReference type="Proteomes" id="UP000092461">
    <property type="component" value="Unassembled WGS sequence"/>
</dbReference>
<dbReference type="Gene3D" id="1.25.40.10">
    <property type="entry name" value="Tetratricopeptide repeat domain"/>
    <property type="match status" value="2"/>
</dbReference>
<feature type="repeat" description="TPR" evidence="3">
    <location>
        <begin position="735"/>
        <end position="768"/>
    </location>
</feature>
<feature type="domain" description="J" evidence="5">
    <location>
        <begin position="359"/>
        <end position="429"/>
    </location>
</feature>
<organism evidence="6 7">
    <name type="scientific">Lutzomyia longipalpis</name>
    <name type="common">Sand fly</name>
    <dbReference type="NCBI Taxonomy" id="7200"/>
    <lineage>
        <taxon>Eukaryota</taxon>
        <taxon>Metazoa</taxon>
        <taxon>Ecdysozoa</taxon>
        <taxon>Arthropoda</taxon>
        <taxon>Hexapoda</taxon>
        <taxon>Insecta</taxon>
        <taxon>Pterygota</taxon>
        <taxon>Neoptera</taxon>
        <taxon>Endopterygota</taxon>
        <taxon>Diptera</taxon>
        <taxon>Nematocera</taxon>
        <taxon>Psychodoidea</taxon>
        <taxon>Psychodidae</taxon>
        <taxon>Lutzomyia</taxon>
        <taxon>Lutzomyia</taxon>
    </lineage>
</organism>
<dbReference type="PANTHER" id="PTHR45188:SF2">
    <property type="entry name" value="DNAJ HOMOLOG SUBFAMILY C MEMBER 7"/>
    <property type="match status" value="1"/>
</dbReference>
<dbReference type="InterPro" id="IPR019734">
    <property type="entry name" value="TPR_rpt"/>
</dbReference>
<dbReference type="CDD" id="cd06257">
    <property type="entry name" value="DnaJ"/>
    <property type="match status" value="3"/>
</dbReference>
<evidence type="ECO:0000256" key="2">
    <source>
        <dbReference type="ARBA" id="ARBA00022803"/>
    </source>
</evidence>
<dbReference type="InterPro" id="IPR001623">
    <property type="entry name" value="DnaJ_domain"/>
</dbReference>
<evidence type="ECO:0000313" key="7">
    <source>
        <dbReference type="Proteomes" id="UP000092461"/>
    </source>
</evidence>
<dbReference type="PRINTS" id="PR00625">
    <property type="entry name" value="JDOMAIN"/>
</dbReference>
<reference evidence="6" key="1">
    <citation type="submission" date="2020-05" db="UniProtKB">
        <authorList>
            <consortium name="EnsemblMetazoa"/>
        </authorList>
    </citation>
    <scope>IDENTIFICATION</scope>
    <source>
        <strain evidence="6">Jacobina</strain>
    </source>
</reference>
<dbReference type="SUPFAM" id="SSF48452">
    <property type="entry name" value="TPR-like"/>
    <property type="match status" value="4"/>
</dbReference>
<keyword evidence="7" id="KW-1185">Reference proteome</keyword>
<keyword evidence="4" id="KW-0175">Coiled coil</keyword>
<dbReference type="SMART" id="SM00271">
    <property type="entry name" value="DnaJ"/>
    <property type="match status" value="3"/>
</dbReference>